<dbReference type="EMBL" id="SHKR01000001">
    <property type="protein sequence ID" value="RZU24475.1"/>
    <property type="molecule type" value="Genomic_DNA"/>
</dbReference>
<keyword evidence="4" id="KW-1185">Reference proteome</keyword>
<dbReference type="OrthoDB" id="287565at2"/>
<evidence type="ECO:0000256" key="1">
    <source>
        <dbReference type="ARBA" id="ARBA00006817"/>
    </source>
</evidence>
<comment type="caution">
    <text evidence="3">The sequence shown here is derived from an EMBL/GenBank/DDBJ whole genome shotgun (WGS) entry which is preliminary data.</text>
</comment>
<dbReference type="Proteomes" id="UP000292027">
    <property type="component" value="Unassembled WGS sequence"/>
</dbReference>
<protein>
    <submittedName>
        <fullName evidence="3">Uncharacterized protein YndB with AHSA1/START domain</fullName>
    </submittedName>
</protein>
<proteinExistence type="inferred from homology"/>
<dbReference type="RefSeq" id="WP_130438564.1">
    <property type="nucleotide sequence ID" value="NZ_SHKR01000001.1"/>
</dbReference>
<evidence type="ECO:0000259" key="2">
    <source>
        <dbReference type="Pfam" id="PF08327"/>
    </source>
</evidence>
<dbReference type="Pfam" id="PF08327">
    <property type="entry name" value="AHSA1"/>
    <property type="match status" value="1"/>
</dbReference>
<reference evidence="3 4" key="1">
    <citation type="journal article" date="2015" name="Stand. Genomic Sci.">
        <title>Genomic Encyclopedia of Bacterial and Archaeal Type Strains, Phase III: the genomes of soil and plant-associated and newly described type strains.</title>
        <authorList>
            <person name="Whitman W.B."/>
            <person name="Woyke T."/>
            <person name="Klenk H.P."/>
            <person name="Zhou Y."/>
            <person name="Lilburn T.G."/>
            <person name="Beck B.J."/>
            <person name="De Vos P."/>
            <person name="Vandamme P."/>
            <person name="Eisen J.A."/>
            <person name="Garrity G."/>
            <person name="Hugenholtz P."/>
            <person name="Kyrpides N.C."/>
        </authorList>
    </citation>
    <scope>NUCLEOTIDE SEQUENCE [LARGE SCALE GENOMIC DNA]</scope>
    <source>
        <strain evidence="3 4">VKM Ac-2540</strain>
    </source>
</reference>
<organism evidence="3 4">
    <name type="scientific">Kribbella rubisoli</name>
    <dbReference type="NCBI Taxonomy" id="3075929"/>
    <lineage>
        <taxon>Bacteria</taxon>
        <taxon>Bacillati</taxon>
        <taxon>Actinomycetota</taxon>
        <taxon>Actinomycetes</taxon>
        <taxon>Propionibacteriales</taxon>
        <taxon>Kribbellaceae</taxon>
        <taxon>Kribbella</taxon>
    </lineage>
</organism>
<comment type="similarity">
    <text evidence="1">Belongs to the AHA1 family.</text>
</comment>
<dbReference type="InterPro" id="IPR013538">
    <property type="entry name" value="ASHA1/2-like_C"/>
</dbReference>
<accession>A0A4Q7XN25</accession>
<dbReference type="InterPro" id="IPR023393">
    <property type="entry name" value="START-like_dom_sf"/>
</dbReference>
<evidence type="ECO:0000313" key="3">
    <source>
        <dbReference type="EMBL" id="RZU24475.1"/>
    </source>
</evidence>
<dbReference type="AlphaFoldDB" id="A0A4Q7XN25"/>
<dbReference type="SUPFAM" id="SSF55961">
    <property type="entry name" value="Bet v1-like"/>
    <property type="match status" value="1"/>
</dbReference>
<gene>
    <name evidence="3" type="ORF">EV645_0117</name>
</gene>
<sequence>MYDILHRVGIIASPNDVYAALTTIDGLAGWWTEDTTGDVDGVIAFRFATAGGDGFDMKVLETTPGKLVRWEVVGGPDEWIGTHVSFELSQTDEYTIVLFKQEGWREPVEFMYHCSTKWATFLMSLKQYVETGKGEPAPNDVLVSNWH</sequence>
<evidence type="ECO:0000313" key="4">
    <source>
        <dbReference type="Proteomes" id="UP000292027"/>
    </source>
</evidence>
<dbReference type="CDD" id="cd07814">
    <property type="entry name" value="SRPBCC_CalC_Aha1-like"/>
    <property type="match status" value="1"/>
</dbReference>
<dbReference type="Gene3D" id="3.30.530.20">
    <property type="match status" value="1"/>
</dbReference>
<name>A0A4Q7XN25_9ACTN</name>
<feature type="domain" description="Activator of Hsp90 ATPase homologue 1/2-like C-terminal" evidence="2">
    <location>
        <begin position="12"/>
        <end position="130"/>
    </location>
</feature>